<keyword evidence="1" id="KW-0732">Signal</keyword>
<evidence type="ECO:0000313" key="2">
    <source>
        <dbReference type="EMBL" id="SZF04204.1"/>
    </source>
</evidence>
<reference evidence="2 3" key="1">
    <citation type="submission" date="2017-11" db="EMBL/GenBank/DDBJ databases">
        <authorList>
            <person name="Kracher B."/>
        </authorList>
    </citation>
    <scope>NUCLEOTIDE SEQUENCE [LARGE SCALE GENOMIC DNA]</scope>
    <source>
        <strain evidence="2 3">RACE1</strain>
    </source>
</reference>
<proteinExistence type="predicted"/>
<dbReference type="EMBL" id="UNSH01000064">
    <property type="protein sequence ID" value="SZF04204.1"/>
    <property type="molecule type" value="Genomic_DNA"/>
</dbReference>
<dbReference type="AlphaFoldDB" id="A0A383UV28"/>
<feature type="chain" id="PRO_5016797781" evidence="1">
    <location>
        <begin position="20"/>
        <end position="139"/>
    </location>
</feature>
<name>A0A383UV28_BLUHO</name>
<accession>A0A383UV28</accession>
<organism evidence="2 3">
    <name type="scientific">Blumeria hordei</name>
    <name type="common">Barley powdery mildew</name>
    <name type="synonym">Blumeria graminis f. sp. hordei</name>
    <dbReference type="NCBI Taxonomy" id="2867405"/>
    <lineage>
        <taxon>Eukaryota</taxon>
        <taxon>Fungi</taxon>
        <taxon>Dikarya</taxon>
        <taxon>Ascomycota</taxon>
        <taxon>Pezizomycotina</taxon>
        <taxon>Leotiomycetes</taxon>
        <taxon>Erysiphales</taxon>
        <taxon>Erysiphaceae</taxon>
        <taxon>Blumeria</taxon>
    </lineage>
</organism>
<dbReference type="Proteomes" id="UP000275772">
    <property type="component" value="Unassembled WGS sequence"/>
</dbReference>
<gene>
    <name evidence="2" type="ORF">BLGHR1_15000</name>
</gene>
<evidence type="ECO:0000313" key="3">
    <source>
        <dbReference type="Proteomes" id="UP000275772"/>
    </source>
</evidence>
<dbReference type="VEuPathDB" id="FungiDB:BLGHR1_15000"/>
<feature type="signal peptide" evidence="1">
    <location>
        <begin position="1"/>
        <end position="19"/>
    </location>
</feature>
<evidence type="ECO:0000256" key="1">
    <source>
        <dbReference type="SAM" id="SignalP"/>
    </source>
</evidence>
<sequence>MRSAKSLLLLACILAGVNAQVRTYQAEQGADCDGSVYTVGMINEVIDSYCVDLVNQKALGNVDHLYRYNMAVNSAISHYYLPLPYVDIYGRVLEDATPQHFAAVQGDCQFQHVAKFKFGPPQDLVVTLANREVCDPYYR</sequence>
<protein>
    <submittedName>
        <fullName evidence="2">Uncharacterized protein</fullName>
    </submittedName>
</protein>